<proteinExistence type="inferred from homology"/>
<evidence type="ECO:0000256" key="3">
    <source>
        <dbReference type="ARBA" id="ARBA00022670"/>
    </source>
</evidence>
<comment type="similarity">
    <text evidence="1 6">Belongs to the peptidase M42 family.</text>
</comment>
<evidence type="ECO:0000256" key="6">
    <source>
        <dbReference type="PIRNR" id="PIRNR001123"/>
    </source>
</evidence>
<dbReference type="PANTHER" id="PTHR32481">
    <property type="entry name" value="AMINOPEPTIDASE"/>
    <property type="match status" value="1"/>
</dbReference>
<dbReference type="Pfam" id="PF05343">
    <property type="entry name" value="Peptidase_M42"/>
    <property type="match status" value="1"/>
</dbReference>
<dbReference type="Gene3D" id="2.40.30.40">
    <property type="entry name" value="Peptidase M42, domain 2"/>
    <property type="match status" value="1"/>
</dbReference>
<dbReference type="Gene3D" id="3.40.630.10">
    <property type="entry name" value="Zn peptidases"/>
    <property type="match status" value="1"/>
</dbReference>
<accession>A0ABM8IJE7</accession>
<keyword evidence="4" id="KW-0479">Metal-binding</keyword>
<keyword evidence="5" id="KW-0378">Hydrolase</keyword>
<gene>
    <name evidence="7" type="ORF">T23_10300</name>
</gene>
<evidence type="ECO:0000256" key="4">
    <source>
        <dbReference type="ARBA" id="ARBA00022723"/>
    </source>
</evidence>
<keyword evidence="2" id="KW-0031">Aminopeptidase</keyword>
<dbReference type="PANTHER" id="PTHR32481:SF0">
    <property type="entry name" value="AMINOPEPTIDASE YPDE-RELATED"/>
    <property type="match status" value="1"/>
</dbReference>
<evidence type="ECO:0000313" key="7">
    <source>
        <dbReference type="EMBL" id="BEH90928.1"/>
    </source>
</evidence>
<keyword evidence="8" id="KW-1185">Reference proteome</keyword>
<evidence type="ECO:0000313" key="8">
    <source>
        <dbReference type="Proteomes" id="UP001432099"/>
    </source>
</evidence>
<dbReference type="SUPFAM" id="SSF53187">
    <property type="entry name" value="Zn-dependent exopeptidases"/>
    <property type="match status" value="1"/>
</dbReference>
<dbReference type="InterPro" id="IPR023367">
    <property type="entry name" value="Peptidase_M42_dom2"/>
</dbReference>
<organism evidence="7 8">
    <name type="scientific">Turicibacter faecis</name>
    <dbReference type="NCBI Taxonomy" id="2963365"/>
    <lineage>
        <taxon>Bacteria</taxon>
        <taxon>Bacillati</taxon>
        <taxon>Bacillota</taxon>
        <taxon>Erysipelotrichia</taxon>
        <taxon>Erysipelotrichales</taxon>
        <taxon>Turicibacteraceae</taxon>
        <taxon>Turicibacter</taxon>
    </lineage>
</organism>
<reference evidence="7" key="1">
    <citation type="journal article" date="2024" name="Int. J. Syst. Evol. Microbiol.">
        <title>Turicibacter faecis sp. nov., isolated from faeces of heart failure mouse model.</title>
        <authorList>
            <person name="Imamura Y."/>
            <person name="Motooka D."/>
            <person name="Nakajima Y."/>
            <person name="Ito S."/>
            <person name="Kitakaze M."/>
            <person name="Iida T."/>
            <person name="Nakamura S."/>
        </authorList>
    </citation>
    <scope>NUCLEOTIDE SEQUENCE</scope>
    <source>
        <strain evidence="7">TC023</strain>
    </source>
</reference>
<evidence type="ECO:0000256" key="2">
    <source>
        <dbReference type="ARBA" id="ARBA00022438"/>
    </source>
</evidence>
<dbReference type="EMBL" id="AP028127">
    <property type="protein sequence ID" value="BEH90928.1"/>
    <property type="molecule type" value="Genomic_DNA"/>
</dbReference>
<name>A0ABM8IJE7_9FIRM</name>
<protein>
    <submittedName>
        <fullName evidence="7">Endoglucanase</fullName>
    </submittedName>
</protein>
<sequence length="350" mass="38095">MMNREFLYEMIQTPSPSGAEYELQKKVIRYMKPHVDTFLSDATGNVISVLNPSSPCKVLLAGHVDEIGLMVTKITESGKLRVVNVGGIRVPLYLGQKVRVLTESGVVHGVVGVTPSLLDDRYLQADDLFVDIGATTKEEACQFVKPGSYLVADTDYRELLNDCICGRALDNRLGAFIVIEALRRAKELGTTVGTYSATTVGEETTLRGAIWAAKHVKPTLAIVVDVTYATDYEDAFSEEVGDIRVGGGPVLANGSIIHPLLNKTLEQLADQWSIPLQYEAAPGRTGTDGDAIHLRNDGIPLALVSIPIRYMHSGSEVGSLKDVELAIELIARFLLRVEEGLDLSPYKNLL</sequence>
<dbReference type="PIRSF" id="PIRSF001123">
    <property type="entry name" value="PepA_GA"/>
    <property type="match status" value="1"/>
</dbReference>
<dbReference type="InterPro" id="IPR051464">
    <property type="entry name" value="Peptidase_M42_aminopept"/>
</dbReference>
<evidence type="ECO:0000256" key="1">
    <source>
        <dbReference type="ARBA" id="ARBA00006272"/>
    </source>
</evidence>
<keyword evidence="3" id="KW-0645">Protease</keyword>
<evidence type="ECO:0000256" key="5">
    <source>
        <dbReference type="ARBA" id="ARBA00022801"/>
    </source>
</evidence>
<dbReference type="SUPFAM" id="SSF101821">
    <property type="entry name" value="Aminopeptidase/glucanase lid domain"/>
    <property type="match status" value="1"/>
</dbReference>
<dbReference type="Proteomes" id="UP001432099">
    <property type="component" value="Chromosome"/>
</dbReference>
<dbReference type="InterPro" id="IPR008007">
    <property type="entry name" value="Peptidase_M42"/>
</dbReference>